<protein>
    <recommendedName>
        <fullName evidence="10">Phosphate-binding protein</fullName>
    </recommendedName>
</protein>
<dbReference type="NCBIfam" id="TIGR02136">
    <property type="entry name" value="ptsS_2"/>
    <property type="match status" value="1"/>
</dbReference>
<feature type="compositionally biased region" description="Low complexity" evidence="11">
    <location>
        <begin position="37"/>
        <end position="49"/>
    </location>
</feature>
<dbReference type="AlphaFoldDB" id="A0A1I1T753"/>
<evidence type="ECO:0000256" key="8">
    <source>
        <dbReference type="ARBA" id="ARBA00023139"/>
    </source>
</evidence>
<feature type="signal peptide" evidence="10">
    <location>
        <begin position="1"/>
        <end position="20"/>
    </location>
</feature>
<dbReference type="PANTHER" id="PTHR30570">
    <property type="entry name" value="PERIPLASMIC PHOSPHATE BINDING COMPONENT OF PHOSPHATE ABC TRANSPORTER"/>
    <property type="match status" value="1"/>
</dbReference>
<dbReference type="InterPro" id="IPR024370">
    <property type="entry name" value="PBP_domain"/>
</dbReference>
<keyword evidence="8 10" id="KW-0564">Palmitate</keyword>
<evidence type="ECO:0000256" key="1">
    <source>
        <dbReference type="ARBA" id="ARBA00002841"/>
    </source>
</evidence>
<comment type="subunit">
    <text evidence="4 10">The complex is composed of two ATP-binding proteins (PstB), two transmembrane proteins (PstC and PstA) and a solute-binding protein (PstS).</text>
</comment>
<dbReference type="OrthoDB" id="9790048at2"/>
<dbReference type="GO" id="GO:0042301">
    <property type="term" value="F:phosphate ion binding"/>
    <property type="evidence" value="ECO:0007669"/>
    <property type="project" value="UniProtKB-UniRule"/>
</dbReference>
<dbReference type="STRING" id="640948.SAMN05216238_102146"/>
<evidence type="ECO:0000256" key="3">
    <source>
        <dbReference type="ARBA" id="ARBA00008725"/>
    </source>
</evidence>
<evidence type="ECO:0000256" key="4">
    <source>
        <dbReference type="ARBA" id="ARBA00011529"/>
    </source>
</evidence>
<keyword evidence="14" id="KW-1185">Reference proteome</keyword>
<sequence length="336" mass="36412">MKSKSLWLLAVISLLLVVLAACGNAEGSEDGGDEEANSNTEENTSAEGSSESEGEMTEVVVDGSSTVFPVMEAVAEEYQKENPDARVNIGTSGSGGGFEKFAAGETHISNASRPIKDEEKQALEETGIEYTEFEIALDGLSIVVNTENDWVDQLTVEELNKMWSADGDVTTWADVREGWPEEEIEFYSPGADSGTFDYFSEVVFGEEGDIRQDASLSEDDNVLVQGVTGSKNAIGYFGYAYYAENDDQLKAVPIVNDSGEAVKPDQETVQSGEYNPFARPLFVYVKHSTLEDESVYNFAKYALENAGAMAESVGYVAKPDSAYEEALNKLDEIAGK</sequence>
<keyword evidence="6 10" id="KW-0592">Phosphate transport</keyword>
<evidence type="ECO:0000313" key="13">
    <source>
        <dbReference type="EMBL" id="SFD54464.1"/>
    </source>
</evidence>
<dbReference type="CDD" id="cd13654">
    <property type="entry name" value="PBP2_phosphate_like_2"/>
    <property type="match status" value="1"/>
</dbReference>
<dbReference type="Gene3D" id="3.40.190.10">
    <property type="entry name" value="Periplasmic binding protein-like II"/>
    <property type="match status" value="2"/>
</dbReference>
<keyword evidence="10" id="KW-0472">Membrane</keyword>
<keyword evidence="5 10" id="KW-0813">Transport</keyword>
<keyword evidence="9 10" id="KW-0449">Lipoprotein</keyword>
<evidence type="ECO:0000256" key="10">
    <source>
        <dbReference type="RuleBase" id="RU367119"/>
    </source>
</evidence>
<evidence type="ECO:0000256" key="11">
    <source>
        <dbReference type="SAM" id="MobiDB-lite"/>
    </source>
</evidence>
<dbReference type="PANTHER" id="PTHR30570:SF1">
    <property type="entry name" value="PHOSPHATE-BINDING PROTEIN PSTS"/>
    <property type="match status" value="1"/>
</dbReference>
<dbReference type="RefSeq" id="WP_090081085.1">
    <property type="nucleotide sequence ID" value="NZ_FOMR01000002.1"/>
</dbReference>
<accession>A0A1I1T753</accession>
<gene>
    <name evidence="13" type="ORF">SAMN05216238_102146</name>
</gene>
<dbReference type="PROSITE" id="PS51257">
    <property type="entry name" value="PROKAR_LIPOPROTEIN"/>
    <property type="match status" value="1"/>
</dbReference>
<dbReference type="GO" id="GO:0005886">
    <property type="term" value="C:plasma membrane"/>
    <property type="evidence" value="ECO:0007669"/>
    <property type="project" value="UniProtKB-SubCell"/>
</dbReference>
<evidence type="ECO:0000256" key="5">
    <source>
        <dbReference type="ARBA" id="ARBA00022448"/>
    </source>
</evidence>
<evidence type="ECO:0000256" key="6">
    <source>
        <dbReference type="ARBA" id="ARBA00022592"/>
    </source>
</evidence>
<feature type="compositionally biased region" description="Acidic residues" evidence="11">
    <location>
        <begin position="27"/>
        <end position="36"/>
    </location>
</feature>
<reference evidence="14" key="1">
    <citation type="submission" date="2016-10" db="EMBL/GenBank/DDBJ databases">
        <authorList>
            <person name="Varghese N."/>
            <person name="Submissions S."/>
        </authorList>
    </citation>
    <scope>NUCLEOTIDE SEQUENCE [LARGE SCALE GENOMIC DNA]</scope>
    <source>
        <strain evidence="14">DSM 22530</strain>
    </source>
</reference>
<comment type="function">
    <text evidence="10">Involved in the system for phosphate transport across the cytoplasmic membrane.</text>
</comment>
<comment type="subcellular location">
    <subcellularLocation>
        <location evidence="2 10">Cell membrane</location>
        <topology evidence="2 10">Lipid-anchor</topology>
    </subcellularLocation>
</comment>
<dbReference type="FunFam" id="3.40.190.10:FF:000055">
    <property type="entry name" value="Phosphate ABC transporter, phosphate-binding protein"/>
    <property type="match status" value="1"/>
</dbReference>
<dbReference type="SUPFAM" id="SSF53850">
    <property type="entry name" value="Periplasmic binding protein-like II"/>
    <property type="match status" value="1"/>
</dbReference>
<dbReference type="Proteomes" id="UP000199474">
    <property type="component" value="Unassembled WGS sequence"/>
</dbReference>
<organism evidence="13 14">
    <name type="scientific">Lentibacillus persicus</name>
    <dbReference type="NCBI Taxonomy" id="640948"/>
    <lineage>
        <taxon>Bacteria</taxon>
        <taxon>Bacillati</taxon>
        <taxon>Bacillota</taxon>
        <taxon>Bacilli</taxon>
        <taxon>Bacillales</taxon>
        <taxon>Bacillaceae</taxon>
        <taxon>Lentibacillus</taxon>
    </lineage>
</organism>
<feature type="chain" id="PRO_5039745734" description="Phosphate-binding protein" evidence="10">
    <location>
        <begin position="21"/>
        <end position="336"/>
    </location>
</feature>
<dbReference type="GO" id="GO:0006817">
    <property type="term" value="P:phosphate ion transport"/>
    <property type="evidence" value="ECO:0007669"/>
    <property type="project" value="UniProtKB-UniRule"/>
</dbReference>
<comment type="function">
    <text evidence="1">Part of the ABC transporter complex PstSACB involved in phosphate import.</text>
</comment>
<feature type="domain" description="PBP" evidence="12">
    <location>
        <begin position="50"/>
        <end position="303"/>
    </location>
</feature>
<keyword evidence="10" id="KW-1003">Cell membrane</keyword>
<evidence type="ECO:0000259" key="12">
    <source>
        <dbReference type="Pfam" id="PF12849"/>
    </source>
</evidence>
<keyword evidence="7 10" id="KW-0732">Signal</keyword>
<feature type="region of interest" description="Disordered" evidence="11">
    <location>
        <begin position="26"/>
        <end position="57"/>
    </location>
</feature>
<evidence type="ECO:0000256" key="2">
    <source>
        <dbReference type="ARBA" id="ARBA00004193"/>
    </source>
</evidence>
<evidence type="ECO:0000256" key="9">
    <source>
        <dbReference type="ARBA" id="ARBA00023288"/>
    </source>
</evidence>
<dbReference type="EMBL" id="FOMR01000002">
    <property type="protein sequence ID" value="SFD54464.1"/>
    <property type="molecule type" value="Genomic_DNA"/>
</dbReference>
<name>A0A1I1T753_9BACI</name>
<dbReference type="InterPro" id="IPR050811">
    <property type="entry name" value="Phosphate_ABC_transporter"/>
</dbReference>
<comment type="similarity">
    <text evidence="3 10">Belongs to the PstS family.</text>
</comment>
<evidence type="ECO:0000256" key="7">
    <source>
        <dbReference type="ARBA" id="ARBA00022729"/>
    </source>
</evidence>
<dbReference type="InterPro" id="IPR011862">
    <property type="entry name" value="Phos-bd"/>
</dbReference>
<dbReference type="Pfam" id="PF12849">
    <property type="entry name" value="PBP_like_2"/>
    <property type="match status" value="1"/>
</dbReference>
<evidence type="ECO:0000313" key="14">
    <source>
        <dbReference type="Proteomes" id="UP000199474"/>
    </source>
</evidence>
<proteinExistence type="inferred from homology"/>